<evidence type="ECO:0000313" key="1">
    <source>
        <dbReference type="EMBL" id="KAI8428360.1"/>
    </source>
</evidence>
<accession>A0ACC0JVY9</accession>
<gene>
    <name evidence="1" type="ORF">MSG28_002545</name>
</gene>
<evidence type="ECO:0000313" key="2">
    <source>
        <dbReference type="Proteomes" id="UP001064048"/>
    </source>
</evidence>
<protein>
    <submittedName>
        <fullName evidence="1">Uncharacterized protein</fullName>
    </submittedName>
</protein>
<reference evidence="1 2" key="1">
    <citation type="journal article" date="2022" name="Genome Biol. Evol.">
        <title>The Spruce Budworm Genome: Reconstructing the Evolutionary History of Antifreeze Proteins.</title>
        <authorList>
            <person name="Beliveau C."/>
            <person name="Gagne P."/>
            <person name="Picq S."/>
            <person name="Vernygora O."/>
            <person name="Keeling C.I."/>
            <person name="Pinkney K."/>
            <person name="Doucet D."/>
            <person name="Wen F."/>
            <person name="Johnston J.S."/>
            <person name="Maaroufi H."/>
            <person name="Boyle B."/>
            <person name="Laroche J."/>
            <person name="Dewar K."/>
            <person name="Juretic N."/>
            <person name="Blackburn G."/>
            <person name="Nisole A."/>
            <person name="Brunet B."/>
            <person name="Brandao M."/>
            <person name="Lumley L."/>
            <person name="Duan J."/>
            <person name="Quan G."/>
            <person name="Lucarotti C.J."/>
            <person name="Roe A.D."/>
            <person name="Sperling F.A.H."/>
            <person name="Levesque R.C."/>
            <person name="Cusson M."/>
        </authorList>
    </citation>
    <scope>NUCLEOTIDE SEQUENCE [LARGE SCALE GENOMIC DNA]</scope>
    <source>
        <strain evidence="1">Glfc:IPQL:Cfum</strain>
    </source>
</reference>
<organism evidence="1 2">
    <name type="scientific">Choristoneura fumiferana</name>
    <name type="common">Spruce budworm moth</name>
    <name type="synonym">Archips fumiferana</name>
    <dbReference type="NCBI Taxonomy" id="7141"/>
    <lineage>
        <taxon>Eukaryota</taxon>
        <taxon>Metazoa</taxon>
        <taxon>Ecdysozoa</taxon>
        <taxon>Arthropoda</taxon>
        <taxon>Hexapoda</taxon>
        <taxon>Insecta</taxon>
        <taxon>Pterygota</taxon>
        <taxon>Neoptera</taxon>
        <taxon>Endopterygota</taxon>
        <taxon>Lepidoptera</taxon>
        <taxon>Glossata</taxon>
        <taxon>Ditrysia</taxon>
        <taxon>Tortricoidea</taxon>
        <taxon>Tortricidae</taxon>
        <taxon>Tortricinae</taxon>
        <taxon>Choristoneura</taxon>
    </lineage>
</organism>
<keyword evidence="2" id="KW-1185">Reference proteome</keyword>
<comment type="caution">
    <text evidence="1">The sequence shown here is derived from an EMBL/GenBank/DDBJ whole genome shotgun (WGS) entry which is preliminary data.</text>
</comment>
<dbReference type="Proteomes" id="UP001064048">
    <property type="component" value="Chromosome 3"/>
</dbReference>
<dbReference type="EMBL" id="CM046103">
    <property type="protein sequence ID" value="KAI8428360.1"/>
    <property type="molecule type" value="Genomic_DNA"/>
</dbReference>
<sequence length="697" mass="79601">MKSIVAYVRNLLGWCDEDDPAIRTSFKRDRTDDDVFPDEAPALKRIKQLKRTSFPDIMSSNDIWERKESKNVRYVPIQVEGGHPSTSTPIEVTRSGNRVRSVPIRLVDVSENGPSTPSRKPKPRMHTPVRPVLHAVVDDDDEDEVTWVESKPGGKSSKPSELYLDLNDDDEDQEDQENDVIFVKKVSAPAHAKPYKLVVTRDDSQNTTEDDVPYYRISRKLNDTSSLSPRSYTKFKAPAGIMKTYKKAAVPKWMQLQKTGNPFPRSRLLNTNGSNIRSTLSEVFNLDEKRNYQELIRRVAGTTKQISFGKPTDIINIADDSASFRNTQRAQRKSLNEIRLVEKGILAEREGEASKEYDPITVASINSSDSELEIVPSESSTTSSAKINPINTLKDSYRDKEVTSTDWLAKIDSKYKKKRQANQEKLKDARRESDIISKVNYEQKLAHLEHKLKHELSIPESLIEEAQPTVELPALTPDQEKLVNRALGPGPPGQMLVEKFNLRIHRRDLQTLSGLNWLNDEVINFYMNLLMQRSEERKDLPKVYATNTFFYPKLMQSGQAGLKRWTRKVDIFAHDLMVVPVHLGVHWCLSLVDFRSKAVQYLDSMGGRNSQCLEALMQYLRDEHKDKKGQPFDDKGWKMECLSKDIPQQMNGSDCGMFACTFAEFSCRNAPYTFTQSHMPYLRRKAALEILTGKLLL</sequence>
<name>A0ACC0JVY9_CHOFU</name>
<proteinExistence type="predicted"/>